<dbReference type="InterPro" id="IPR058163">
    <property type="entry name" value="LysR-type_TF_proteobact-type"/>
</dbReference>
<dbReference type="InterPro" id="IPR005119">
    <property type="entry name" value="LysR_subst-bd"/>
</dbReference>
<dbReference type="Pfam" id="PF03466">
    <property type="entry name" value="LysR_substrate"/>
    <property type="match status" value="1"/>
</dbReference>
<dbReference type="EMBL" id="FNNE01000002">
    <property type="protein sequence ID" value="SDW31799.1"/>
    <property type="molecule type" value="Genomic_DNA"/>
</dbReference>
<evidence type="ECO:0000256" key="2">
    <source>
        <dbReference type="ARBA" id="ARBA00023015"/>
    </source>
</evidence>
<dbReference type="AlphaFoldDB" id="A0A1H2SL69"/>
<dbReference type="GO" id="GO:0043565">
    <property type="term" value="F:sequence-specific DNA binding"/>
    <property type="evidence" value="ECO:0007669"/>
    <property type="project" value="TreeGrafter"/>
</dbReference>
<dbReference type="SUPFAM" id="SSF46785">
    <property type="entry name" value="Winged helix' DNA-binding domain"/>
    <property type="match status" value="1"/>
</dbReference>
<evidence type="ECO:0000256" key="1">
    <source>
        <dbReference type="ARBA" id="ARBA00009437"/>
    </source>
</evidence>
<dbReference type="GO" id="GO:0006351">
    <property type="term" value="P:DNA-templated transcription"/>
    <property type="evidence" value="ECO:0007669"/>
    <property type="project" value="TreeGrafter"/>
</dbReference>
<accession>A0A1H2SL69</accession>
<dbReference type="Proteomes" id="UP000199675">
    <property type="component" value="Unassembled WGS sequence"/>
</dbReference>
<comment type="similarity">
    <text evidence="1">Belongs to the LysR transcriptional regulatory family.</text>
</comment>
<dbReference type="InterPro" id="IPR036388">
    <property type="entry name" value="WH-like_DNA-bd_sf"/>
</dbReference>
<evidence type="ECO:0000256" key="4">
    <source>
        <dbReference type="ARBA" id="ARBA00023163"/>
    </source>
</evidence>
<evidence type="ECO:0000313" key="6">
    <source>
        <dbReference type="EMBL" id="SDW31799.1"/>
    </source>
</evidence>
<dbReference type="PANTHER" id="PTHR30537:SF3">
    <property type="entry name" value="TRANSCRIPTIONAL REGULATORY PROTEIN"/>
    <property type="match status" value="1"/>
</dbReference>
<dbReference type="InterPro" id="IPR000847">
    <property type="entry name" value="LysR_HTH_N"/>
</dbReference>
<feature type="domain" description="HTH lysR-type" evidence="5">
    <location>
        <begin position="1"/>
        <end position="58"/>
    </location>
</feature>
<name>A0A1H2SL69_9GAMM</name>
<keyword evidence="7" id="KW-1185">Reference proteome</keyword>
<dbReference type="PANTHER" id="PTHR30537">
    <property type="entry name" value="HTH-TYPE TRANSCRIPTIONAL REGULATOR"/>
    <property type="match status" value="1"/>
</dbReference>
<dbReference type="OrthoDB" id="570111at2"/>
<dbReference type="Gene3D" id="3.40.190.290">
    <property type="match status" value="1"/>
</dbReference>
<sequence length="304" mass="34081">MDWNGLKSFMAIAETGSLSAAADRLNVNHSTMFRRLKAFEKEIGGRLFDRINQRYRLTTLGEGLLEHCQRIAATVDRIEREIAGKDVQPKGPVSITAPYNIACRYLPEALADFRLAYPDIQLNLLSSNQEINMNTRQADIAVRATPSPPGHLVGRMLCEFPWSVYGSPRYERRVGFPGSITDLGQHQLIGGTGKMASLPAFVWLDQHHHDQVCTRCDELTAMAYLAESGHGLALLPDDQARPGIDRLFHLPAIPASKLWLLTHPDLRDVQRIRLVMSHLTEAFNRSDLLQEAPHHVKTDEPGLH</sequence>
<dbReference type="RefSeq" id="WP_091811514.1">
    <property type="nucleotide sequence ID" value="NZ_FNNE01000002.1"/>
</dbReference>
<keyword evidence="2" id="KW-0805">Transcription regulation</keyword>
<dbReference type="SUPFAM" id="SSF53850">
    <property type="entry name" value="Periplasmic binding protein-like II"/>
    <property type="match status" value="1"/>
</dbReference>
<keyword evidence="3" id="KW-0238">DNA-binding</keyword>
<protein>
    <submittedName>
        <fullName evidence="6">Transcriptional regulator</fullName>
    </submittedName>
</protein>
<proteinExistence type="inferred from homology"/>
<dbReference type="PROSITE" id="PS50931">
    <property type="entry name" value="HTH_LYSR"/>
    <property type="match status" value="1"/>
</dbReference>
<evidence type="ECO:0000256" key="3">
    <source>
        <dbReference type="ARBA" id="ARBA00023125"/>
    </source>
</evidence>
<dbReference type="GO" id="GO:0003700">
    <property type="term" value="F:DNA-binding transcription factor activity"/>
    <property type="evidence" value="ECO:0007669"/>
    <property type="project" value="InterPro"/>
</dbReference>
<keyword evidence="4" id="KW-0804">Transcription</keyword>
<dbReference type="InterPro" id="IPR036390">
    <property type="entry name" value="WH_DNA-bd_sf"/>
</dbReference>
<dbReference type="STRING" id="488533.SAMN04487960_102149"/>
<dbReference type="Gene3D" id="1.10.10.10">
    <property type="entry name" value="Winged helix-like DNA-binding domain superfamily/Winged helix DNA-binding domain"/>
    <property type="match status" value="1"/>
</dbReference>
<evidence type="ECO:0000313" key="7">
    <source>
        <dbReference type="Proteomes" id="UP000199675"/>
    </source>
</evidence>
<gene>
    <name evidence="6" type="ORF">SAMN04487960_102149</name>
</gene>
<dbReference type="Pfam" id="PF00126">
    <property type="entry name" value="HTH_1"/>
    <property type="match status" value="1"/>
</dbReference>
<evidence type="ECO:0000259" key="5">
    <source>
        <dbReference type="PROSITE" id="PS50931"/>
    </source>
</evidence>
<organism evidence="6 7">
    <name type="scientific">Marinobacter mobilis</name>
    <dbReference type="NCBI Taxonomy" id="488533"/>
    <lineage>
        <taxon>Bacteria</taxon>
        <taxon>Pseudomonadati</taxon>
        <taxon>Pseudomonadota</taxon>
        <taxon>Gammaproteobacteria</taxon>
        <taxon>Pseudomonadales</taxon>
        <taxon>Marinobacteraceae</taxon>
        <taxon>Marinobacter</taxon>
    </lineage>
</organism>
<reference evidence="6 7" key="1">
    <citation type="submission" date="2016-10" db="EMBL/GenBank/DDBJ databases">
        <authorList>
            <person name="de Groot N.N."/>
        </authorList>
    </citation>
    <scope>NUCLEOTIDE SEQUENCE [LARGE SCALE GENOMIC DNA]</scope>
    <source>
        <strain evidence="6 7">CGMCC 1.7059</strain>
    </source>
</reference>